<evidence type="ECO:0000259" key="3">
    <source>
        <dbReference type="Pfam" id="PF06580"/>
    </source>
</evidence>
<dbReference type="Proteomes" id="UP000249542">
    <property type="component" value="Unassembled WGS sequence"/>
</dbReference>
<dbReference type="InterPro" id="IPR010559">
    <property type="entry name" value="Sig_transdc_His_kin_internal"/>
</dbReference>
<reference evidence="4 5" key="1">
    <citation type="submission" date="2018-06" db="EMBL/GenBank/DDBJ databases">
        <title>Genomic Encyclopedia of Archaeal and Bacterial Type Strains, Phase II (KMG-II): from individual species to whole genera.</title>
        <authorList>
            <person name="Goeker M."/>
        </authorList>
    </citation>
    <scope>NUCLEOTIDE SEQUENCE [LARGE SCALE GENOMIC DNA]</scope>
    <source>
        <strain evidence="4 5">DSM 15361</strain>
    </source>
</reference>
<evidence type="ECO:0000256" key="1">
    <source>
        <dbReference type="SAM" id="Phobius"/>
    </source>
</evidence>
<organism evidence="4 5">
    <name type="scientific">Mesonia algae</name>
    <dbReference type="NCBI Taxonomy" id="213248"/>
    <lineage>
        <taxon>Bacteria</taxon>
        <taxon>Pseudomonadati</taxon>
        <taxon>Bacteroidota</taxon>
        <taxon>Flavobacteriia</taxon>
        <taxon>Flavobacteriales</taxon>
        <taxon>Flavobacteriaceae</taxon>
        <taxon>Mesonia</taxon>
    </lineage>
</organism>
<gene>
    <name evidence="4" type="ORF">LX95_02120</name>
</gene>
<dbReference type="Gene3D" id="2.130.10.10">
    <property type="entry name" value="YVTN repeat-like/Quinoprotein amine dehydrogenase"/>
    <property type="match status" value="2"/>
</dbReference>
<dbReference type="SUPFAM" id="SSF55874">
    <property type="entry name" value="ATPase domain of HSP90 chaperone/DNA topoisomerase II/histidine kinase"/>
    <property type="match status" value="1"/>
</dbReference>
<dbReference type="Pfam" id="PF06580">
    <property type="entry name" value="His_kinase"/>
    <property type="match status" value="1"/>
</dbReference>
<accession>A0A2W7I3E3</accession>
<dbReference type="EMBL" id="QKYV01000005">
    <property type="protein sequence ID" value="PZW39755.1"/>
    <property type="molecule type" value="Genomic_DNA"/>
</dbReference>
<dbReference type="InterPro" id="IPR036890">
    <property type="entry name" value="HATPase_C_sf"/>
</dbReference>
<dbReference type="AlphaFoldDB" id="A0A2W7I3E3"/>
<feature type="chain" id="PRO_5015911069" evidence="2">
    <location>
        <begin position="22"/>
        <end position="966"/>
    </location>
</feature>
<keyword evidence="5" id="KW-1185">Reference proteome</keyword>
<dbReference type="InterPro" id="IPR013783">
    <property type="entry name" value="Ig-like_fold"/>
</dbReference>
<dbReference type="InterPro" id="IPR050640">
    <property type="entry name" value="Bact_2-comp_sensor_kinase"/>
</dbReference>
<keyword evidence="4" id="KW-0418">Kinase</keyword>
<dbReference type="GO" id="GO:0000155">
    <property type="term" value="F:phosphorelay sensor kinase activity"/>
    <property type="evidence" value="ECO:0007669"/>
    <property type="project" value="InterPro"/>
</dbReference>
<comment type="caution">
    <text evidence="4">The sequence shown here is derived from an EMBL/GenBank/DDBJ whole genome shotgun (WGS) entry which is preliminary data.</text>
</comment>
<name>A0A2W7I3E3_9FLAO</name>
<sequence length="966" mass="112913">MLRKYQHFLALAFLSFTAIYAQEPAAISLGSFFQQPDLVYYDALEDQYKNIWLSTDNGLYKFDGNSFKEYATSAQKSNAFFSLKEINNAVWMVNLYGQLLKTENDSLKVVTNLTPYLKGKLAQINALGNLLYISSQNGLLTFNKENKQLRVINQENILTTWQNPETKAVYYINHQDEFKKVTKDRVEVLYQDPEGNRKEKYNYQIFQLNKTIYHSYLEENNQRVLKKWDAKIKKFEIINFLPQYEGVHIYTHFFKDQKKILGTNQGIIEVDRNFKITKTYFTDYSITKILEDFQGNTWITTLKNGVFIIPQNHFNKLNLQLNQETVNAFTLVDNHQLIIGTSKGKILINDQHLHGRKTIHLPQQNPIVKILHLTNTNQLLISQDNLSSYTVDLNNYRVKSIKGYWSAKDLVNIKNGFLNLSYRAAFYSQTPNYEKATLLKDKRAVTAYYDEKNERFFISYIDELVEYDRDFNEKTITYKNESVLATSFTQIGNQIYIGTRQKGILKYENGIISTFLNAQNKLAHNTILDIKAFQNQLWILTKNGVQKYNTHQKVFTDNYKYNYNQLNLKKLLIFNEQIIISGNEELILIPLSRKNKNHQKLPPAPIFQKLTTVDTTYLTAENLQLGHNQKNINISFQAPGLQISEPYNYKYRLSNLSTKWEETTTGINNLNFSYLPSNTYDLEIKTINTEGLESKESLCINFEIETPFWQKTWFYFCIAFTLIAIILIAFKIFISRKNKKQAKQLIALENKKKMSELRLENIRSQMNPHFIFNALNAIQDYILSNEKKLASSYLVKFSRLIRMYLEHSQKNFITLAEELEALKIYIELEKIRIEESFDFSLKISENIQPQKIKVPSLFIQPYIENAIKHGLLHKKGNKSLNISFEKENQLIICKIIDNGIGVENSKIINKRNYSKHKSFALSANEERINLYNRLKDYNIEISIVNYTESKENPGTIVSLKIPINLK</sequence>
<dbReference type="Gene3D" id="2.60.40.10">
    <property type="entry name" value="Immunoglobulins"/>
    <property type="match status" value="1"/>
</dbReference>
<feature type="transmembrane region" description="Helical" evidence="1">
    <location>
        <begin position="713"/>
        <end position="734"/>
    </location>
</feature>
<dbReference type="Gene3D" id="3.30.565.10">
    <property type="entry name" value="Histidine kinase-like ATPase, C-terminal domain"/>
    <property type="match status" value="1"/>
</dbReference>
<dbReference type="InterPro" id="IPR015943">
    <property type="entry name" value="WD40/YVTN_repeat-like_dom_sf"/>
</dbReference>
<dbReference type="SUPFAM" id="SSF69322">
    <property type="entry name" value="Tricorn protease domain 2"/>
    <property type="match status" value="1"/>
</dbReference>
<proteinExistence type="predicted"/>
<dbReference type="RefSeq" id="WP_111541396.1">
    <property type="nucleotide sequence ID" value="NZ_QKYV01000005.1"/>
</dbReference>
<feature type="signal peptide" evidence="2">
    <location>
        <begin position="1"/>
        <end position="21"/>
    </location>
</feature>
<evidence type="ECO:0000256" key="2">
    <source>
        <dbReference type="SAM" id="SignalP"/>
    </source>
</evidence>
<dbReference type="GO" id="GO:0016020">
    <property type="term" value="C:membrane"/>
    <property type="evidence" value="ECO:0007669"/>
    <property type="project" value="InterPro"/>
</dbReference>
<keyword evidence="2" id="KW-0732">Signal</keyword>
<protein>
    <submittedName>
        <fullName evidence="4">Histidine kinase</fullName>
    </submittedName>
</protein>
<keyword evidence="1" id="KW-0812">Transmembrane</keyword>
<feature type="domain" description="Signal transduction histidine kinase internal region" evidence="3">
    <location>
        <begin position="758"/>
        <end position="836"/>
    </location>
</feature>
<dbReference type="PANTHER" id="PTHR34220">
    <property type="entry name" value="SENSOR HISTIDINE KINASE YPDA"/>
    <property type="match status" value="1"/>
</dbReference>
<evidence type="ECO:0000313" key="4">
    <source>
        <dbReference type="EMBL" id="PZW39755.1"/>
    </source>
</evidence>
<keyword evidence="4" id="KW-0808">Transferase</keyword>
<keyword evidence="1" id="KW-0472">Membrane</keyword>
<dbReference type="PANTHER" id="PTHR34220:SF7">
    <property type="entry name" value="SENSOR HISTIDINE KINASE YPDA"/>
    <property type="match status" value="1"/>
</dbReference>
<keyword evidence="1" id="KW-1133">Transmembrane helix</keyword>
<evidence type="ECO:0000313" key="5">
    <source>
        <dbReference type="Proteomes" id="UP000249542"/>
    </source>
</evidence>